<organism evidence="1">
    <name type="scientific">Salmonella enterica</name>
    <name type="common">Salmonella choleraesuis</name>
    <dbReference type="NCBI Taxonomy" id="28901"/>
    <lineage>
        <taxon>Bacteria</taxon>
        <taxon>Pseudomonadati</taxon>
        <taxon>Pseudomonadota</taxon>
        <taxon>Gammaproteobacteria</taxon>
        <taxon>Enterobacterales</taxon>
        <taxon>Enterobacteriaceae</taxon>
        <taxon>Salmonella</taxon>
    </lineage>
</organism>
<dbReference type="RefSeq" id="WP_070803015.1">
    <property type="nucleotide sequence ID" value="NZ_MLTE01000021.1"/>
</dbReference>
<evidence type="ECO:0008006" key="2">
    <source>
        <dbReference type="Google" id="ProtNLM"/>
    </source>
</evidence>
<dbReference type="AlphaFoldDB" id="A0A3F3IU48"/>
<accession>A0A3F3IU48</accession>
<name>A0A3F3IU48_SALER</name>
<dbReference type="EMBL" id="MLTE01000021">
    <property type="protein sequence ID" value="OHJ47063.1"/>
    <property type="molecule type" value="Genomic_DNA"/>
</dbReference>
<protein>
    <recommendedName>
        <fullName evidence="2">DUF3987 domain-containing protein</fullName>
    </recommendedName>
</protein>
<gene>
    <name evidence="1" type="ORF">A7S51_23135</name>
</gene>
<reference evidence="1" key="1">
    <citation type="submission" date="2016-09" db="EMBL/GenBank/DDBJ databases">
        <title>Whole genome sequencing of Salmonella enterica.</title>
        <authorList>
            <person name="Bell R."/>
        </authorList>
    </citation>
    <scope>NUCLEOTIDE SEQUENCE [LARGE SCALE GENOMIC DNA]</scope>
    <source>
        <strain evidence="1">CFSAN044929</strain>
    </source>
</reference>
<sequence>MSYLPLMPGFQHHTIPVPAIPVWAFPPVMQNAINHLQDGGRIPVELAINVTLAAVAEACQSHVEVINPFTNMPDPCALYIMTLADSGTGKSTVNKQLRKPFDELKAELDKAFQEKLSAYERDYAVWETKLQALKSNLRTAVKKGLSADDAEAELASYTDMKPGKPVVPTLAYNDVSVAALIEGLSEHPAGSLISDEASSIFEYCVKDNPAFFNKAWDGDLYEHKRSNQAPRSFKPTLTLSLMSQGALFYSFMKKNQDKLLNSGLLARFLFTNINSNTAVLTGHRYRPNTSSCGETALTSFHIQISKLLEKQKQEILSGKIEKKKLRLSPEAVEFWENKRDIWIALPVNDPRWRCVDYMLQKANTNTLRIAGLIHYFSDQETDIIPLSVVQNASIIMEWYLSHAATWFYQFTDEYKFQQDARELYQWIYQKFISSGGIPFRKNELMKYGPNRLRRSDKLEPLLNSIIATGVIICIKTEPHSAEYITRHIGNGYYASVIESPVNTHLIAQQPLKQIK</sequence>
<dbReference type="InterPro" id="IPR025048">
    <property type="entry name" value="DUF3987"/>
</dbReference>
<evidence type="ECO:0000313" key="1">
    <source>
        <dbReference type="EMBL" id="OHJ47063.1"/>
    </source>
</evidence>
<proteinExistence type="predicted"/>
<dbReference type="Proteomes" id="UP000866740">
    <property type="component" value="Unassembled WGS sequence"/>
</dbReference>
<dbReference type="Pfam" id="PF13148">
    <property type="entry name" value="DUF3987"/>
    <property type="match status" value="1"/>
</dbReference>
<comment type="caution">
    <text evidence="1">The sequence shown here is derived from an EMBL/GenBank/DDBJ whole genome shotgun (WGS) entry which is preliminary data.</text>
</comment>